<dbReference type="OrthoDB" id="2624269at2759"/>
<proteinExistence type="predicted"/>
<accession>A0A0D0BKB9</accession>
<dbReference type="HOGENOM" id="CLU_2590005_0_0_1"/>
<sequence length="80" mass="8984">MQWGLDTGMHEDGWNPYIPPGPEIEGQLREGNESETQVGPDYNIELENTWKEQQRNHSTRPVPHAVSKKTARSSGTHGTS</sequence>
<organism evidence="2 3">
    <name type="scientific">Collybiopsis luxurians FD-317 M1</name>
    <dbReference type="NCBI Taxonomy" id="944289"/>
    <lineage>
        <taxon>Eukaryota</taxon>
        <taxon>Fungi</taxon>
        <taxon>Dikarya</taxon>
        <taxon>Basidiomycota</taxon>
        <taxon>Agaricomycotina</taxon>
        <taxon>Agaricomycetes</taxon>
        <taxon>Agaricomycetidae</taxon>
        <taxon>Agaricales</taxon>
        <taxon>Marasmiineae</taxon>
        <taxon>Omphalotaceae</taxon>
        <taxon>Collybiopsis</taxon>
        <taxon>Collybiopsis luxurians</taxon>
    </lineage>
</organism>
<dbReference type="Proteomes" id="UP000053593">
    <property type="component" value="Unassembled WGS sequence"/>
</dbReference>
<feature type="region of interest" description="Disordered" evidence="1">
    <location>
        <begin position="1"/>
        <end position="80"/>
    </location>
</feature>
<keyword evidence="3" id="KW-1185">Reference proteome</keyword>
<name>A0A0D0BKB9_9AGAR</name>
<reference evidence="2 3" key="1">
    <citation type="submission" date="2014-04" db="EMBL/GenBank/DDBJ databases">
        <title>Evolutionary Origins and Diversification of the Mycorrhizal Mutualists.</title>
        <authorList>
            <consortium name="DOE Joint Genome Institute"/>
            <consortium name="Mycorrhizal Genomics Consortium"/>
            <person name="Kohler A."/>
            <person name="Kuo A."/>
            <person name="Nagy L.G."/>
            <person name="Floudas D."/>
            <person name="Copeland A."/>
            <person name="Barry K.W."/>
            <person name="Cichocki N."/>
            <person name="Veneault-Fourrey C."/>
            <person name="LaButti K."/>
            <person name="Lindquist E.A."/>
            <person name="Lipzen A."/>
            <person name="Lundell T."/>
            <person name="Morin E."/>
            <person name="Murat C."/>
            <person name="Riley R."/>
            <person name="Ohm R."/>
            <person name="Sun H."/>
            <person name="Tunlid A."/>
            <person name="Henrissat B."/>
            <person name="Grigoriev I.V."/>
            <person name="Hibbett D.S."/>
            <person name="Martin F."/>
        </authorList>
    </citation>
    <scope>NUCLEOTIDE SEQUENCE [LARGE SCALE GENOMIC DNA]</scope>
    <source>
        <strain evidence="2 3">FD-317 M1</strain>
    </source>
</reference>
<dbReference type="EMBL" id="KN834959">
    <property type="protein sequence ID" value="KIK49909.1"/>
    <property type="molecule type" value="Genomic_DNA"/>
</dbReference>
<evidence type="ECO:0000313" key="2">
    <source>
        <dbReference type="EMBL" id="KIK49909.1"/>
    </source>
</evidence>
<evidence type="ECO:0000313" key="3">
    <source>
        <dbReference type="Proteomes" id="UP000053593"/>
    </source>
</evidence>
<gene>
    <name evidence="2" type="ORF">GYMLUDRAFT_253444</name>
</gene>
<dbReference type="AlphaFoldDB" id="A0A0D0BKB9"/>
<protein>
    <submittedName>
        <fullName evidence="2">Uncharacterized protein</fullName>
    </submittedName>
</protein>
<evidence type="ECO:0000256" key="1">
    <source>
        <dbReference type="SAM" id="MobiDB-lite"/>
    </source>
</evidence>